<evidence type="ECO:0000256" key="1">
    <source>
        <dbReference type="SAM" id="Coils"/>
    </source>
</evidence>
<feature type="compositionally biased region" description="Polar residues" evidence="2">
    <location>
        <begin position="242"/>
        <end position="253"/>
    </location>
</feature>
<feature type="compositionally biased region" description="Basic and acidic residues" evidence="2">
    <location>
        <begin position="92"/>
        <end position="104"/>
    </location>
</feature>
<keyword evidence="1" id="KW-0175">Coiled coil</keyword>
<keyword evidence="4" id="KW-1185">Reference proteome</keyword>
<name>A0A7M7JGP1_VARDE</name>
<feature type="compositionally biased region" description="Low complexity" evidence="2">
    <location>
        <begin position="53"/>
        <end position="71"/>
    </location>
</feature>
<feature type="region of interest" description="Disordered" evidence="2">
    <location>
        <begin position="1455"/>
        <end position="1579"/>
    </location>
</feature>
<feature type="compositionally biased region" description="Polar residues" evidence="2">
    <location>
        <begin position="1565"/>
        <end position="1579"/>
    </location>
</feature>
<evidence type="ECO:0000256" key="2">
    <source>
        <dbReference type="SAM" id="MobiDB-lite"/>
    </source>
</evidence>
<dbReference type="EnsemblMetazoa" id="XM_022796141">
    <property type="protein sequence ID" value="XP_022651876"/>
    <property type="gene ID" value="LOC111246475"/>
</dbReference>
<dbReference type="RefSeq" id="XP_022651876.1">
    <property type="nucleotide sequence ID" value="XM_022796141.1"/>
</dbReference>
<dbReference type="SMART" id="SM00384">
    <property type="entry name" value="AT_hook"/>
    <property type="match status" value="2"/>
</dbReference>
<dbReference type="GO" id="GO:0003677">
    <property type="term" value="F:DNA binding"/>
    <property type="evidence" value="ECO:0007669"/>
    <property type="project" value="InterPro"/>
</dbReference>
<feature type="compositionally biased region" description="Basic and acidic residues" evidence="2">
    <location>
        <begin position="172"/>
        <end position="185"/>
    </location>
</feature>
<feature type="region of interest" description="Disordered" evidence="2">
    <location>
        <begin position="1"/>
        <end position="104"/>
    </location>
</feature>
<feature type="region of interest" description="Disordered" evidence="2">
    <location>
        <begin position="562"/>
        <end position="590"/>
    </location>
</feature>
<reference evidence="3" key="1">
    <citation type="submission" date="2021-01" db="UniProtKB">
        <authorList>
            <consortium name="EnsemblMetazoa"/>
        </authorList>
    </citation>
    <scope>IDENTIFICATION</scope>
</reference>
<feature type="compositionally biased region" description="Acidic residues" evidence="2">
    <location>
        <begin position="274"/>
        <end position="285"/>
    </location>
</feature>
<feature type="compositionally biased region" description="Basic and acidic residues" evidence="2">
    <location>
        <begin position="859"/>
        <end position="869"/>
    </location>
</feature>
<proteinExistence type="predicted"/>
<feature type="compositionally biased region" description="Basic and acidic residues" evidence="2">
    <location>
        <begin position="425"/>
        <end position="443"/>
    </location>
</feature>
<sequence>MGDSDYGAAMPEALEKPPPPPEMQALASPADNNKQDNIDIETNKANGGGEQCTNTNTRSNNTAETNNNVNNDDSPEKSVKSNGDVVQSGESRPSHDDSIDRQSDLDLRLNESSESLVELDEVCLDAAAASTKSISKKLPAELQSSDGSLDTAVTPGFSSEHPINPRHSIGPEPKEQEASADESPRVEASVTDNELGTGTPGVVDSHQSQIEQPVSPAKVSGSNDSVESSSSSVNVTTPPSSAGNLPQVRSTSPEIGEGEAAPSEDVVTIVVMEKDDEEELSEEETGQEHLPEDNEAETSTPMENDDSGEASGSGEPAVKLVTIEDGKEDEAAAGEDLKQEPEGRTDNEATPAAATAPIDSDSSSREAEQAESSFLILGSDHSSGESGGEESSKSKENGDVDNVSAIRVSSSGDAPLTKTGNSEQDGEKTHSSPEEMNDERFAEIESLVAAFDRPEDEFNDGQPGSAQTVRVKREAIADSQPTVLQGKVQKKRGRKSKEEKERLARLAENLSSEDASDDSKNKRFKSEKWASGLRVKSEKLSESKHRKSAMAAAVALDPVPSGEVKEQKIQKARRTGGAPTKKETQRLDSVAGGSSSELVVDAVAGSQKDIPTVVGNGKLRVHGYDRVNPQTGLPELVTVNREALEKVISEQNGQMQRMKAKLKEMYKVCDDLRKVVLTKGLQEAVLTPEEAAIPVDVTIRMAKLPPKVPRASHTLKVQRTANGNYDLHEEGLFHGRVLPVKKWLGVVHAPKAATPLALGANRKITPIAPTLHHSKCKVEFNVRALPKDIVRALTNGDVLTAQQRQRFIDKITMDIMKAKGVPQPKQIQEIALQVANMYPRSLVILPEGKRKSNLRRKRGETDDGSEHTVAKKPRFSQSGALSSTQSSPVGGIHQVANAGKTPVKAAATSMSADDTPAPKRRGRPPKNPQGTPGAAAASPSSTVSGSPAVASKSPAPVSKLVSACKSSITSPKYPVTACKSPVISSKGLTVASKSPAIATKSTVSVQGAPMAALVNAAVASKGLIVASKSPASVSNISITVKPSITIATTKTLVIASKSPAISKVSPDIAPELLPKAHNIITQASVSPKATKSSPVKETAKTYKSSPVRDNTQAPKASIAPGSPRKGIPETSTTSQPSPSMPQASSPRKVNGGATSPAIVAGLTPVAKKRGRPKKEATIPTATVASAEELSMTPDAQKAWLREDLQRPAEEQDRAKQERLLHNCYDLLYREMAEKNYDVKYITAQWPALREPLHVLSIFKRLKKVHGEFQKQMRRDAPKLVTFLHERVTSEEGAEWSLAISQAKPGPRYHLPEEVGVMPLLALNFDEDFGLLFKLVPNEAALQKLLPELAVSQPMIIGVGSSIFSCEYRVIVERQQFFTPPPTTFLDALEWVYAAYFVFNFAYPRELSNTLEYVQRYYVGYNPHIKMVTLANSRPKIANFLKKMKDFERLDWNANNIRANSPGVPSDFERESNSEDDQEVDEGAKPEAMNVNGESAHKINNDENMDDAAGDGHNLHSRLQTDEVEQLIQAAPQDQAEHLVNPSTSSRPVFAADSATATNYSSSSSIPQTSPNDGSGFTKS</sequence>
<dbReference type="Proteomes" id="UP000594260">
    <property type="component" value="Unplaced"/>
</dbReference>
<feature type="compositionally biased region" description="Low complexity" evidence="2">
    <location>
        <begin position="1550"/>
        <end position="1564"/>
    </location>
</feature>
<feature type="region of interest" description="Disordered" evidence="2">
    <location>
        <begin position="1084"/>
        <end position="1158"/>
    </location>
</feature>
<protein>
    <submittedName>
        <fullName evidence="3">Uncharacterized protein</fullName>
    </submittedName>
</protein>
<feature type="compositionally biased region" description="Basic and acidic residues" evidence="2">
    <location>
        <begin position="335"/>
        <end position="347"/>
    </location>
</feature>
<accession>A0A7M7JGP1</accession>
<feature type="compositionally biased region" description="Polar residues" evidence="2">
    <location>
        <begin position="1084"/>
        <end position="1114"/>
    </location>
</feature>
<feature type="compositionally biased region" description="Low complexity" evidence="2">
    <location>
        <begin position="1128"/>
        <end position="1146"/>
    </location>
</feature>
<feature type="region of interest" description="Disordered" evidence="2">
    <location>
        <begin position="131"/>
        <end position="544"/>
    </location>
</feature>
<feature type="compositionally biased region" description="Basic and acidic residues" evidence="2">
    <location>
        <begin position="517"/>
        <end position="528"/>
    </location>
</feature>
<feature type="compositionally biased region" description="Low complexity" evidence="2">
    <location>
        <begin position="219"/>
        <end position="241"/>
    </location>
</feature>
<feature type="compositionally biased region" description="Polar residues" evidence="2">
    <location>
        <begin position="407"/>
        <end position="423"/>
    </location>
</feature>
<feature type="compositionally biased region" description="Low complexity" evidence="2">
    <location>
        <begin position="876"/>
        <end position="887"/>
    </location>
</feature>
<feature type="compositionally biased region" description="Low complexity" evidence="2">
    <location>
        <begin position="930"/>
        <end position="951"/>
    </location>
</feature>
<dbReference type="InterPro" id="IPR017956">
    <property type="entry name" value="AT_hook_DNA-bd_motif"/>
</dbReference>
<feature type="compositionally biased region" description="Polar residues" evidence="2">
    <location>
        <begin position="80"/>
        <end position="91"/>
    </location>
</feature>
<feature type="compositionally biased region" description="Basic and acidic residues" evidence="2">
    <location>
        <begin position="496"/>
        <end position="505"/>
    </location>
</feature>
<feature type="region of interest" description="Disordered" evidence="2">
    <location>
        <begin position="848"/>
        <end position="955"/>
    </location>
</feature>
<evidence type="ECO:0000313" key="3">
    <source>
        <dbReference type="EnsemblMetazoa" id="XP_022651876"/>
    </source>
</evidence>
<dbReference type="GeneID" id="111246475"/>
<organism evidence="3 4">
    <name type="scientific">Varroa destructor</name>
    <name type="common">Honeybee mite</name>
    <dbReference type="NCBI Taxonomy" id="109461"/>
    <lineage>
        <taxon>Eukaryota</taxon>
        <taxon>Metazoa</taxon>
        <taxon>Ecdysozoa</taxon>
        <taxon>Arthropoda</taxon>
        <taxon>Chelicerata</taxon>
        <taxon>Arachnida</taxon>
        <taxon>Acari</taxon>
        <taxon>Parasitiformes</taxon>
        <taxon>Mesostigmata</taxon>
        <taxon>Gamasina</taxon>
        <taxon>Dermanyssoidea</taxon>
        <taxon>Varroidae</taxon>
        <taxon>Varroa</taxon>
    </lineage>
</organism>
<evidence type="ECO:0000313" key="4">
    <source>
        <dbReference type="Proteomes" id="UP000594260"/>
    </source>
</evidence>
<feature type="coiled-coil region" evidence="1">
    <location>
        <begin position="641"/>
        <end position="675"/>
    </location>
</feature>